<sequence>MVYKSMLVGLDGEKVPLFTEVESYKADWKKAKPGKALTWYKTCFDAPEGTSPVALNLSSMGKGMAWVNGRSLGQYRVSYLSPLGEPTQTVNHIPKSLLEGKEPLGSNQFFSVMVLVLYIRRNSKEMQDTRLGTYLGEEYFLEPCCKLQDVLEKYPKMVDANTLLGKNNNKTNLRKMTSHINIETIGRIMVFKASFLVAAHLEKGGRLL</sequence>
<dbReference type="PANTHER" id="PTHR23421">
    <property type="entry name" value="BETA-GALACTOSIDASE RELATED"/>
    <property type="match status" value="1"/>
</dbReference>
<evidence type="ECO:0000313" key="4">
    <source>
        <dbReference type="EMBL" id="KAK6946463.1"/>
    </source>
</evidence>
<protein>
    <recommendedName>
        <fullName evidence="3">Beta-galactosidase galactose-binding domain-containing protein</fullName>
    </recommendedName>
</protein>
<organism evidence="4 5">
    <name type="scientific">Dillenia turbinata</name>
    <dbReference type="NCBI Taxonomy" id="194707"/>
    <lineage>
        <taxon>Eukaryota</taxon>
        <taxon>Viridiplantae</taxon>
        <taxon>Streptophyta</taxon>
        <taxon>Embryophyta</taxon>
        <taxon>Tracheophyta</taxon>
        <taxon>Spermatophyta</taxon>
        <taxon>Magnoliopsida</taxon>
        <taxon>eudicotyledons</taxon>
        <taxon>Gunneridae</taxon>
        <taxon>Pentapetalae</taxon>
        <taxon>Dilleniales</taxon>
        <taxon>Dilleniaceae</taxon>
        <taxon>Dillenia</taxon>
    </lineage>
</organism>
<keyword evidence="1" id="KW-0378">Hydrolase</keyword>
<dbReference type="EMBL" id="JBAMMX010000002">
    <property type="protein sequence ID" value="KAK6946463.1"/>
    <property type="molecule type" value="Genomic_DNA"/>
</dbReference>
<dbReference type="GO" id="GO:0004553">
    <property type="term" value="F:hydrolase activity, hydrolyzing O-glycosyl compounds"/>
    <property type="evidence" value="ECO:0007669"/>
    <property type="project" value="InterPro"/>
</dbReference>
<dbReference type="Pfam" id="PF21467">
    <property type="entry name" value="BetaGal_gal-bd"/>
    <property type="match status" value="1"/>
</dbReference>
<gene>
    <name evidence="4" type="ORF">RJ641_014007</name>
</gene>
<dbReference type="Gene3D" id="2.60.120.260">
    <property type="entry name" value="Galactose-binding domain-like"/>
    <property type="match status" value="1"/>
</dbReference>
<accession>A0AAN8W562</accession>
<dbReference type="GO" id="GO:0005975">
    <property type="term" value="P:carbohydrate metabolic process"/>
    <property type="evidence" value="ECO:0007669"/>
    <property type="project" value="InterPro"/>
</dbReference>
<evidence type="ECO:0000256" key="2">
    <source>
        <dbReference type="ARBA" id="ARBA00023295"/>
    </source>
</evidence>
<dbReference type="SUPFAM" id="SSF49785">
    <property type="entry name" value="Galactose-binding domain-like"/>
    <property type="match status" value="1"/>
</dbReference>
<name>A0AAN8W562_9MAGN</name>
<comment type="caution">
    <text evidence="4">The sequence shown here is derived from an EMBL/GenBank/DDBJ whole genome shotgun (WGS) entry which is preliminary data.</text>
</comment>
<dbReference type="PRINTS" id="PR00742">
    <property type="entry name" value="GLHYDRLASE35"/>
</dbReference>
<dbReference type="InterPro" id="IPR008979">
    <property type="entry name" value="Galactose-bd-like_sf"/>
</dbReference>
<evidence type="ECO:0000259" key="3">
    <source>
        <dbReference type="Pfam" id="PF21467"/>
    </source>
</evidence>
<evidence type="ECO:0000256" key="1">
    <source>
        <dbReference type="ARBA" id="ARBA00022801"/>
    </source>
</evidence>
<dbReference type="AlphaFoldDB" id="A0AAN8W562"/>
<dbReference type="Proteomes" id="UP001370490">
    <property type="component" value="Unassembled WGS sequence"/>
</dbReference>
<dbReference type="InterPro" id="IPR048913">
    <property type="entry name" value="BetaGal_gal-bd"/>
</dbReference>
<feature type="domain" description="Beta-galactosidase galactose-binding" evidence="3">
    <location>
        <begin position="37"/>
        <end position="99"/>
    </location>
</feature>
<evidence type="ECO:0000313" key="5">
    <source>
        <dbReference type="Proteomes" id="UP001370490"/>
    </source>
</evidence>
<proteinExistence type="predicted"/>
<keyword evidence="2" id="KW-0326">Glycosidase</keyword>
<keyword evidence="5" id="KW-1185">Reference proteome</keyword>
<dbReference type="InterPro" id="IPR001944">
    <property type="entry name" value="Glycoside_Hdrlase_35"/>
</dbReference>
<reference evidence="4 5" key="1">
    <citation type="submission" date="2023-12" db="EMBL/GenBank/DDBJ databases">
        <title>A high-quality genome assembly for Dillenia turbinata (Dilleniales).</title>
        <authorList>
            <person name="Chanderbali A."/>
        </authorList>
    </citation>
    <scope>NUCLEOTIDE SEQUENCE [LARGE SCALE GENOMIC DNA]</scope>
    <source>
        <strain evidence="4">LSX21</strain>
        <tissue evidence="4">Leaf</tissue>
    </source>
</reference>